<reference evidence="3 4" key="1">
    <citation type="journal article" date="2014" name="Genome Biol. Evol.">
        <title>The genome of the myxosporean Thelohanellus kitauei shows adaptations to nutrient acquisition within its fish host.</title>
        <authorList>
            <person name="Yang Y."/>
            <person name="Xiong J."/>
            <person name="Zhou Z."/>
            <person name="Huo F."/>
            <person name="Miao W."/>
            <person name="Ran C."/>
            <person name="Liu Y."/>
            <person name="Zhang J."/>
            <person name="Feng J."/>
            <person name="Wang M."/>
            <person name="Wang M."/>
            <person name="Wang L."/>
            <person name="Yao B."/>
        </authorList>
    </citation>
    <scope>NUCLEOTIDE SEQUENCE [LARGE SCALE GENOMIC DNA]</scope>
    <source>
        <strain evidence="3">Wuqing</strain>
    </source>
</reference>
<evidence type="ECO:0000313" key="3">
    <source>
        <dbReference type="EMBL" id="KII72933.1"/>
    </source>
</evidence>
<organism evidence="3 4">
    <name type="scientific">Thelohanellus kitauei</name>
    <name type="common">Myxosporean</name>
    <dbReference type="NCBI Taxonomy" id="669202"/>
    <lineage>
        <taxon>Eukaryota</taxon>
        <taxon>Metazoa</taxon>
        <taxon>Cnidaria</taxon>
        <taxon>Myxozoa</taxon>
        <taxon>Myxosporea</taxon>
        <taxon>Bivalvulida</taxon>
        <taxon>Platysporina</taxon>
        <taxon>Myxobolidae</taxon>
        <taxon>Thelohanellus</taxon>
    </lineage>
</organism>
<feature type="compositionally biased region" description="Polar residues" evidence="1">
    <location>
        <begin position="22"/>
        <end position="42"/>
    </location>
</feature>
<dbReference type="Proteomes" id="UP000031668">
    <property type="component" value="Unassembled WGS sequence"/>
</dbReference>
<feature type="region of interest" description="Disordered" evidence="1">
    <location>
        <begin position="22"/>
        <end position="46"/>
    </location>
</feature>
<name>A0A0C2JU74_THEKT</name>
<accession>A0A0C2JU74</accession>
<comment type="caution">
    <text evidence="3">The sequence shown here is derived from an EMBL/GenBank/DDBJ whole genome shotgun (WGS) entry which is preliminary data.</text>
</comment>
<dbReference type="EMBL" id="JWZT01001069">
    <property type="protein sequence ID" value="KII72933.1"/>
    <property type="molecule type" value="Genomic_DNA"/>
</dbReference>
<keyword evidence="2" id="KW-0732">Signal</keyword>
<gene>
    <name evidence="3" type="ORF">RF11_12301</name>
</gene>
<evidence type="ECO:0000256" key="1">
    <source>
        <dbReference type="SAM" id="MobiDB-lite"/>
    </source>
</evidence>
<proteinExistence type="predicted"/>
<feature type="region of interest" description="Disordered" evidence="1">
    <location>
        <begin position="182"/>
        <end position="270"/>
    </location>
</feature>
<dbReference type="AlphaFoldDB" id="A0A0C2JU74"/>
<evidence type="ECO:0000256" key="2">
    <source>
        <dbReference type="SAM" id="SignalP"/>
    </source>
</evidence>
<sequence length="270" mass="29768">MQVHLVFFISSFLTATGYKLSETSTDQKSQGAETQASTSSGARRSDIYEDTHHLYGGYHRPSDDFDARDSTYLTGGGKSSAPKGKKPPKVYDDGVVEELIVPVDASGFNNMRGDRNPYANAVPVVEETIVPVVAPKYMSSKFPKNRDSIHDYQAGYSKHRVKGYHKSPDSDYQSGHVKHFVDGRRHSNSENYDADTGDIIYTPHRRGHGSYEDDDYESEGYRRSETGKAKARSGGSVDKTVLCKPSTGGVSQNRSPVASKKKSSVMYSQT</sequence>
<evidence type="ECO:0000313" key="4">
    <source>
        <dbReference type="Proteomes" id="UP000031668"/>
    </source>
</evidence>
<feature type="signal peptide" evidence="2">
    <location>
        <begin position="1"/>
        <end position="17"/>
    </location>
</feature>
<feature type="chain" id="PRO_5002163512" evidence="2">
    <location>
        <begin position="18"/>
        <end position="270"/>
    </location>
</feature>
<protein>
    <submittedName>
        <fullName evidence="3">Uncharacterized protein</fullName>
    </submittedName>
</protein>
<keyword evidence="4" id="KW-1185">Reference proteome</keyword>
<feature type="compositionally biased region" description="Basic and acidic residues" evidence="1">
    <location>
        <begin position="219"/>
        <end position="228"/>
    </location>
</feature>
<feature type="compositionally biased region" description="Basic and acidic residues" evidence="1">
    <location>
        <begin position="60"/>
        <end position="69"/>
    </location>
</feature>
<feature type="region of interest" description="Disordered" evidence="1">
    <location>
        <begin position="58"/>
        <end position="90"/>
    </location>
</feature>